<feature type="compositionally biased region" description="Acidic residues" evidence="6">
    <location>
        <begin position="92"/>
        <end position="112"/>
    </location>
</feature>
<dbReference type="Pfam" id="PF17800">
    <property type="entry name" value="NPL"/>
    <property type="match status" value="1"/>
</dbReference>
<feature type="compositionally biased region" description="Basic and acidic residues" evidence="6">
    <location>
        <begin position="217"/>
        <end position="235"/>
    </location>
</feature>
<dbReference type="GO" id="GO:0003755">
    <property type="term" value="F:peptidyl-prolyl cis-trans isomerase activity"/>
    <property type="evidence" value="ECO:0007669"/>
    <property type="project" value="UniProtKB-KW"/>
</dbReference>
<evidence type="ECO:0000259" key="7">
    <source>
        <dbReference type="PROSITE" id="PS50059"/>
    </source>
</evidence>
<dbReference type="Pfam" id="PF00254">
    <property type="entry name" value="FKBP_C"/>
    <property type="match status" value="1"/>
</dbReference>
<dbReference type="InterPro" id="IPR001179">
    <property type="entry name" value="PPIase_FKBP_dom"/>
</dbReference>
<dbReference type="PROSITE" id="PS50059">
    <property type="entry name" value="FKBP_PPIASE"/>
    <property type="match status" value="1"/>
</dbReference>
<evidence type="ECO:0000256" key="1">
    <source>
        <dbReference type="ARBA" id="ARBA00000971"/>
    </source>
</evidence>
<evidence type="ECO:0000256" key="2">
    <source>
        <dbReference type="ARBA" id="ARBA00013194"/>
    </source>
</evidence>
<evidence type="ECO:0000256" key="3">
    <source>
        <dbReference type="ARBA" id="ARBA00023110"/>
    </source>
</evidence>
<evidence type="ECO:0000256" key="6">
    <source>
        <dbReference type="SAM" id="MobiDB-lite"/>
    </source>
</evidence>
<sequence length="350" mass="38433">MVFGLVLTPNKKYSQTVEKDYQLSNAALDTDTCGPEKSKLMVTVDKNTLLLCTLSKENPQYSLDLQLSKGQKVAFCSIGSGTIHLVGYMLPDMEDGLDDDEQSDASEEENEQAEVPQLVPIEGKKNKKSPAAAVGEDSDEEEESDDEDFDLLEADEDSDEDEGDEEEEEEGDSDDSDEDEEKQEPQKKKLKGEAKLNGLENGEAQKKTKEGKKTKKELKQEGQKKENQQKGQDKGGKKKVIQGGVIIEDLKVGDGPEVKASKKAVVYYEGRLKSNNKVFDSCKNGKGFKFTVGRGEVIRGWDVGVAGMKVGSKRRIICPPAMAYGSKGSPPVIPPNSTLVFEVELRNVKN</sequence>
<feature type="compositionally biased region" description="Basic and acidic residues" evidence="6">
    <location>
        <begin position="183"/>
        <end position="194"/>
    </location>
</feature>
<dbReference type="SUPFAM" id="SSF54534">
    <property type="entry name" value="FKBP-like"/>
    <property type="match status" value="1"/>
</dbReference>
<dbReference type="PANTHER" id="PTHR43811">
    <property type="entry name" value="FKBP-TYPE PEPTIDYL-PROLYL CIS-TRANS ISOMERASE FKPA"/>
    <property type="match status" value="1"/>
</dbReference>
<dbReference type="Gene3D" id="2.60.120.340">
    <property type="entry name" value="Nucleoplasmin core domain"/>
    <property type="match status" value="1"/>
</dbReference>
<dbReference type="PIRSF" id="PIRSF001473">
    <property type="entry name" value="FK506-bp_FPR3"/>
    <property type="match status" value="1"/>
</dbReference>
<keyword evidence="3 5" id="KW-0697">Rotamase</keyword>
<keyword evidence="4 5" id="KW-0413">Isomerase</keyword>
<feature type="region of interest" description="Disordered" evidence="6">
    <location>
        <begin position="92"/>
        <end position="238"/>
    </location>
</feature>
<accession>A0A6B2E5I1</accession>
<dbReference type="InterPro" id="IPR046357">
    <property type="entry name" value="PPIase_dom_sf"/>
</dbReference>
<evidence type="ECO:0000256" key="5">
    <source>
        <dbReference type="PROSITE-ProRule" id="PRU00277"/>
    </source>
</evidence>
<dbReference type="PANTHER" id="PTHR43811:SF19">
    <property type="entry name" value="39 KDA FK506-BINDING NUCLEAR PROTEIN"/>
    <property type="match status" value="1"/>
</dbReference>
<evidence type="ECO:0000313" key="8">
    <source>
        <dbReference type="EMBL" id="NBJ57752.1"/>
    </source>
</evidence>
<dbReference type="FunFam" id="3.10.50.40:FF:000006">
    <property type="entry name" value="Peptidyl-prolyl cis-trans isomerase"/>
    <property type="match status" value="1"/>
</dbReference>
<dbReference type="AlphaFoldDB" id="A0A6B2E5I1"/>
<dbReference type="Gene3D" id="3.10.50.40">
    <property type="match status" value="1"/>
</dbReference>
<feature type="domain" description="PPIase FKBP-type" evidence="7">
    <location>
        <begin position="261"/>
        <end position="349"/>
    </location>
</feature>
<comment type="catalytic activity">
    <reaction evidence="1 5">
        <text>[protein]-peptidylproline (omega=180) = [protein]-peptidylproline (omega=0)</text>
        <dbReference type="Rhea" id="RHEA:16237"/>
        <dbReference type="Rhea" id="RHEA-COMP:10747"/>
        <dbReference type="Rhea" id="RHEA-COMP:10748"/>
        <dbReference type="ChEBI" id="CHEBI:83833"/>
        <dbReference type="ChEBI" id="CHEBI:83834"/>
        <dbReference type="EC" id="5.2.1.8"/>
    </reaction>
</comment>
<protein>
    <recommendedName>
        <fullName evidence="2 5">peptidylprolyl isomerase</fullName>
        <ecNumber evidence="2 5">5.2.1.8</ecNumber>
    </recommendedName>
</protein>
<dbReference type="InterPro" id="IPR023566">
    <property type="entry name" value="PPIase_Fpr3/Fpr4-like"/>
</dbReference>
<dbReference type="InterPro" id="IPR041232">
    <property type="entry name" value="NPL"/>
</dbReference>
<dbReference type="EMBL" id="GIFK01000049">
    <property type="protein sequence ID" value="NBJ57752.1"/>
    <property type="molecule type" value="Transcribed_RNA"/>
</dbReference>
<dbReference type="GO" id="GO:0000785">
    <property type="term" value="C:chromatin"/>
    <property type="evidence" value="ECO:0007669"/>
    <property type="project" value="TreeGrafter"/>
</dbReference>
<dbReference type="GO" id="GO:0005730">
    <property type="term" value="C:nucleolus"/>
    <property type="evidence" value="ECO:0007669"/>
    <property type="project" value="TreeGrafter"/>
</dbReference>
<reference evidence="8" key="1">
    <citation type="submission" date="2019-10" db="EMBL/GenBank/DDBJ databases">
        <title>Short sand fly seasons in Tbilisi, Georgia, hinder development of host immunity to saliva of the visceral leishmaniasis vector Phlebotomus kandelakii.</title>
        <authorList>
            <person name="Oliveira F."/>
            <person name="Giorgobiani E."/>
            <person name="Guimaraes-Costa A.B."/>
            <person name="Abdeladhim M."/>
            <person name="Oristian J."/>
            <person name="Tskhvaradze L."/>
            <person name="Tsertsvadze N."/>
            <person name="Zakalashvili M."/>
            <person name="Valenzuela J.G."/>
            <person name="Kamhawi S."/>
        </authorList>
    </citation>
    <scope>NUCLEOTIDE SEQUENCE</scope>
    <source>
        <strain evidence="8">Wild-capture in Tbilisi</strain>
        <tissue evidence="8">Salivary glands</tissue>
    </source>
</reference>
<proteinExistence type="predicted"/>
<evidence type="ECO:0000256" key="4">
    <source>
        <dbReference type="ARBA" id="ARBA00023235"/>
    </source>
</evidence>
<dbReference type="EC" id="5.2.1.8" evidence="2 5"/>
<feature type="compositionally biased region" description="Acidic residues" evidence="6">
    <location>
        <begin position="136"/>
        <end position="182"/>
    </location>
</feature>
<name>A0A6B2E5I1_9DIPT</name>
<organism evidence="8">
    <name type="scientific">Phlebotomus kandelakii</name>
    <dbReference type="NCBI Taxonomy" id="1109342"/>
    <lineage>
        <taxon>Eukaryota</taxon>
        <taxon>Metazoa</taxon>
        <taxon>Ecdysozoa</taxon>
        <taxon>Arthropoda</taxon>
        <taxon>Hexapoda</taxon>
        <taxon>Insecta</taxon>
        <taxon>Pterygota</taxon>
        <taxon>Neoptera</taxon>
        <taxon>Endopterygota</taxon>
        <taxon>Diptera</taxon>
        <taxon>Nematocera</taxon>
        <taxon>Psychodoidea</taxon>
        <taxon>Psychodidae</taxon>
        <taxon>Phlebotomus</taxon>
        <taxon>Larroussius</taxon>
    </lineage>
</organism>